<dbReference type="Proteomes" id="UP000298159">
    <property type="component" value="Unassembled WGS sequence"/>
</dbReference>
<sequence>MSVTLPDPGRLHAALQACHPAGLPEWLTAASPRCGTSAPPLRLDADQAEELADLAALVLWECQQAEGDTDPFTTTFAAACEQALTFLHPVRS</sequence>
<protein>
    <submittedName>
        <fullName evidence="1">Uncharacterized protein</fullName>
    </submittedName>
</protein>
<accession>A0A4Z1CTK3</accession>
<keyword evidence="2" id="KW-1185">Reference proteome</keyword>
<proteinExistence type="predicted"/>
<evidence type="ECO:0000313" key="1">
    <source>
        <dbReference type="EMBL" id="TGN72206.1"/>
    </source>
</evidence>
<reference evidence="1 2" key="1">
    <citation type="submission" date="2019-04" db="EMBL/GenBank/DDBJ databases">
        <title>Streptomyces sp. nov. Bv016 isolated from bark of Buahinia variegata.</title>
        <authorList>
            <person name="Kanchanasin P."/>
            <person name="Tanasupawat S."/>
            <person name="Yuki M."/>
            <person name="Kudo T."/>
        </authorList>
    </citation>
    <scope>NUCLEOTIDE SEQUENCE [LARGE SCALE GENOMIC DNA]</scope>
    <source>
        <strain evidence="1 2">Bv016</strain>
    </source>
</reference>
<evidence type="ECO:0000313" key="2">
    <source>
        <dbReference type="Proteomes" id="UP000298159"/>
    </source>
</evidence>
<dbReference type="AlphaFoldDB" id="A0A4Z1CTK3"/>
<organism evidence="1 2">
    <name type="scientific">Streptomyces bauhiniae</name>
    <dbReference type="NCBI Taxonomy" id="2340725"/>
    <lineage>
        <taxon>Bacteria</taxon>
        <taxon>Bacillati</taxon>
        <taxon>Actinomycetota</taxon>
        <taxon>Actinomycetes</taxon>
        <taxon>Kitasatosporales</taxon>
        <taxon>Streptomycetaceae</taxon>
        <taxon>Streptomyces</taxon>
    </lineage>
</organism>
<dbReference type="EMBL" id="SRRT01000013">
    <property type="protein sequence ID" value="TGN72206.1"/>
    <property type="molecule type" value="Genomic_DNA"/>
</dbReference>
<name>A0A4Z1CTK3_9ACTN</name>
<comment type="caution">
    <text evidence="1">The sequence shown here is derived from an EMBL/GenBank/DDBJ whole genome shotgun (WGS) entry which is preliminary data.</text>
</comment>
<dbReference type="GeneID" id="95451838"/>
<gene>
    <name evidence="1" type="ORF">E5083_30160</name>
</gene>
<dbReference type="RefSeq" id="WP_135788852.1">
    <property type="nucleotide sequence ID" value="NZ_SRRT01000013.1"/>
</dbReference>